<sequence>MTRSLDTAPETGSIPTAGAPAGSAGSAVPSAPRPSAGAPSALRPAASARRWWALAVIALTQLVVVLDGTIVNIALPQAQRDLGLTDAERQWVVTAYALVFGALLLLGGRIADAWGRKRAFMAGMIGFGLASLYGGLAQSAAELVIARGLQGLCAALLAPAALALLTVTFPFGRERNTAFAVYGAVAGSGAAVGLLLGGLLTEVASWRWCLLVNLAFVAVAVIVGAFVLVESRGQRGAGLDAWGAFTAVLGFGALVYGFTLAEEGWTSAGTIGCLVGGAVLLALFVWIESRVAHPLLPLRIVAHRVRAGAYLVQAVVGSVLIGATLYLTLHLQLVLGMAPLHAGLATVVMTVSTLLVVPVFTRLLPAIGPRPLMVAGPVVAAAGMLWLSRITADGDYLAQVLPGLILLGAGLGMVFVPLQNLALIGVAPQDAGAASATVNASMQLGGSIGLSLFALVAASRSAQAATTGASDAEALASGSGAVFLAAAGALLIAAVIALVCIRGAKSELMPEHA</sequence>
<feature type="transmembrane region" description="Helical" evidence="8">
    <location>
        <begin position="179"/>
        <end position="199"/>
    </location>
</feature>
<keyword evidence="4 8" id="KW-0812">Transmembrane</keyword>
<feature type="transmembrane region" description="Helical" evidence="8">
    <location>
        <begin position="308"/>
        <end position="328"/>
    </location>
</feature>
<proteinExistence type="predicted"/>
<gene>
    <name evidence="10" type="ORF">MUN78_11245</name>
</gene>
<comment type="subcellular location">
    <subcellularLocation>
        <location evidence="1">Cell membrane</location>
        <topology evidence="1">Multi-pass membrane protein</topology>
    </subcellularLocation>
</comment>
<feature type="transmembrane region" description="Helical" evidence="8">
    <location>
        <begin position="478"/>
        <end position="501"/>
    </location>
</feature>
<feature type="transmembrane region" description="Helical" evidence="8">
    <location>
        <begin position="372"/>
        <end position="392"/>
    </location>
</feature>
<evidence type="ECO:0000313" key="11">
    <source>
        <dbReference type="Proteomes" id="UP000831786"/>
    </source>
</evidence>
<dbReference type="PROSITE" id="PS00216">
    <property type="entry name" value="SUGAR_TRANSPORT_1"/>
    <property type="match status" value="1"/>
</dbReference>
<dbReference type="RefSeq" id="WP_244726489.1">
    <property type="nucleotide sequence ID" value="NZ_CP095045.1"/>
</dbReference>
<evidence type="ECO:0000313" key="10">
    <source>
        <dbReference type="EMBL" id="UOQ56263.1"/>
    </source>
</evidence>
<dbReference type="InterPro" id="IPR005829">
    <property type="entry name" value="Sugar_transporter_CS"/>
</dbReference>
<feature type="transmembrane region" description="Helical" evidence="8">
    <location>
        <begin position="90"/>
        <end position="107"/>
    </location>
</feature>
<evidence type="ECO:0000256" key="5">
    <source>
        <dbReference type="ARBA" id="ARBA00022989"/>
    </source>
</evidence>
<feature type="transmembrane region" description="Helical" evidence="8">
    <location>
        <begin position="148"/>
        <end position="167"/>
    </location>
</feature>
<keyword evidence="3" id="KW-1003">Cell membrane</keyword>
<evidence type="ECO:0000259" key="9">
    <source>
        <dbReference type="PROSITE" id="PS50850"/>
    </source>
</evidence>
<dbReference type="PROSITE" id="PS50850">
    <property type="entry name" value="MFS"/>
    <property type="match status" value="1"/>
</dbReference>
<feature type="transmembrane region" description="Helical" evidence="8">
    <location>
        <begin position="119"/>
        <end position="136"/>
    </location>
</feature>
<feature type="transmembrane region" description="Helical" evidence="8">
    <location>
        <begin position="404"/>
        <end position="426"/>
    </location>
</feature>
<evidence type="ECO:0000256" key="1">
    <source>
        <dbReference type="ARBA" id="ARBA00004651"/>
    </source>
</evidence>
<feature type="transmembrane region" description="Helical" evidence="8">
    <location>
        <begin position="205"/>
        <end position="229"/>
    </location>
</feature>
<evidence type="ECO:0000256" key="2">
    <source>
        <dbReference type="ARBA" id="ARBA00022448"/>
    </source>
</evidence>
<name>A0ABY4FIC7_9MICO</name>
<dbReference type="Pfam" id="PF07690">
    <property type="entry name" value="MFS_1"/>
    <property type="match status" value="1"/>
</dbReference>
<reference evidence="10 11" key="1">
    <citation type="submission" date="2022-04" db="EMBL/GenBank/DDBJ databases">
        <title>Leucobacter sp. isolated from rhizosphere of garlic.</title>
        <authorList>
            <person name="Won M."/>
            <person name="Lee C.-M."/>
            <person name="Woen H.-Y."/>
            <person name="Kwon S.-W."/>
        </authorList>
    </citation>
    <scope>NUCLEOTIDE SEQUENCE [LARGE SCALE GENOMIC DNA]</scope>
    <source>
        <strain evidence="10 11">H21R-40</strain>
    </source>
</reference>
<keyword evidence="6 8" id="KW-0472">Membrane</keyword>
<dbReference type="EMBL" id="CP095045">
    <property type="protein sequence ID" value="UOQ56263.1"/>
    <property type="molecule type" value="Genomic_DNA"/>
</dbReference>
<dbReference type="PANTHER" id="PTHR42718:SF46">
    <property type="entry name" value="BLR6921 PROTEIN"/>
    <property type="match status" value="1"/>
</dbReference>
<dbReference type="SUPFAM" id="SSF103473">
    <property type="entry name" value="MFS general substrate transporter"/>
    <property type="match status" value="2"/>
</dbReference>
<feature type="transmembrane region" description="Helical" evidence="8">
    <location>
        <begin position="340"/>
        <end position="360"/>
    </location>
</feature>
<dbReference type="CDD" id="cd17321">
    <property type="entry name" value="MFS_MMR_MDR_like"/>
    <property type="match status" value="1"/>
</dbReference>
<feature type="domain" description="Major facilitator superfamily (MFS) profile" evidence="9">
    <location>
        <begin position="53"/>
        <end position="505"/>
    </location>
</feature>
<feature type="transmembrane region" description="Helical" evidence="8">
    <location>
        <begin position="265"/>
        <end position="287"/>
    </location>
</feature>
<dbReference type="InterPro" id="IPR011701">
    <property type="entry name" value="MFS"/>
</dbReference>
<dbReference type="InterPro" id="IPR020846">
    <property type="entry name" value="MFS_dom"/>
</dbReference>
<feature type="region of interest" description="Disordered" evidence="7">
    <location>
        <begin position="1"/>
        <end position="39"/>
    </location>
</feature>
<accession>A0ABY4FIC7</accession>
<organism evidence="10 11">
    <name type="scientific">Leucobacter allii</name>
    <dbReference type="NCBI Taxonomy" id="2932247"/>
    <lineage>
        <taxon>Bacteria</taxon>
        <taxon>Bacillati</taxon>
        <taxon>Actinomycetota</taxon>
        <taxon>Actinomycetes</taxon>
        <taxon>Micrococcales</taxon>
        <taxon>Microbacteriaceae</taxon>
        <taxon>Leucobacter</taxon>
    </lineage>
</organism>
<evidence type="ECO:0000256" key="7">
    <source>
        <dbReference type="SAM" id="MobiDB-lite"/>
    </source>
</evidence>
<keyword evidence="5 8" id="KW-1133">Transmembrane helix</keyword>
<evidence type="ECO:0000256" key="8">
    <source>
        <dbReference type="SAM" id="Phobius"/>
    </source>
</evidence>
<dbReference type="Proteomes" id="UP000831786">
    <property type="component" value="Chromosome"/>
</dbReference>
<dbReference type="Gene3D" id="1.20.1250.20">
    <property type="entry name" value="MFS general substrate transporter like domains"/>
    <property type="match status" value="1"/>
</dbReference>
<feature type="transmembrane region" description="Helical" evidence="8">
    <location>
        <begin position="51"/>
        <end position="75"/>
    </location>
</feature>
<evidence type="ECO:0000256" key="4">
    <source>
        <dbReference type="ARBA" id="ARBA00022692"/>
    </source>
</evidence>
<keyword evidence="2" id="KW-0813">Transport</keyword>
<protein>
    <submittedName>
        <fullName evidence="10">MFS transporter</fullName>
    </submittedName>
</protein>
<keyword evidence="11" id="KW-1185">Reference proteome</keyword>
<feature type="transmembrane region" description="Helical" evidence="8">
    <location>
        <begin position="241"/>
        <end position="259"/>
    </location>
</feature>
<dbReference type="InterPro" id="IPR036259">
    <property type="entry name" value="MFS_trans_sf"/>
</dbReference>
<evidence type="ECO:0000256" key="6">
    <source>
        <dbReference type="ARBA" id="ARBA00023136"/>
    </source>
</evidence>
<feature type="transmembrane region" description="Helical" evidence="8">
    <location>
        <begin position="438"/>
        <end position="458"/>
    </location>
</feature>
<dbReference type="PANTHER" id="PTHR42718">
    <property type="entry name" value="MAJOR FACILITATOR SUPERFAMILY MULTIDRUG TRANSPORTER MFSC"/>
    <property type="match status" value="1"/>
</dbReference>
<evidence type="ECO:0000256" key="3">
    <source>
        <dbReference type="ARBA" id="ARBA00022475"/>
    </source>
</evidence>
<feature type="compositionally biased region" description="Low complexity" evidence="7">
    <location>
        <begin position="17"/>
        <end position="39"/>
    </location>
</feature>
<dbReference type="Gene3D" id="1.20.1720.10">
    <property type="entry name" value="Multidrug resistance protein D"/>
    <property type="match status" value="1"/>
</dbReference>